<dbReference type="InterPro" id="IPR013525">
    <property type="entry name" value="ABC2_TM"/>
</dbReference>
<feature type="transmembrane region" description="Helical" evidence="7">
    <location>
        <begin position="370"/>
        <end position="389"/>
    </location>
</feature>
<dbReference type="GO" id="GO:0005886">
    <property type="term" value="C:plasma membrane"/>
    <property type="evidence" value="ECO:0007669"/>
    <property type="project" value="UniProtKB-SubCell"/>
</dbReference>
<comment type="caution">
    <text evidence="9">The sequence shown here is derived from an EMBL/GenBank/DDBJ whole genome shotgun (WGS) entry which is preliminary data.</text>
</comment>
<keyword evidence="10" id="KW-1185">Reference proteome</keyword>
<keyword evidence="4 7" id="KW-1133">Transmembrane helix</keyword>
<keyword evidence="6" id="KW-0175">Coiled coil</keyword>
<dbReference type="Pfam" id="PF12698">
    <property type="entry name" value="ABC2_membrane_3"/>
    <property type="match status" value="1"/>
</dbReference>
<evidence type="ECO:0000313" key="9">
    <source>
        <dbReference type="EMBL" id="PKR77308.1"/>
    </source>
</evidence>
<feature type="transmembrane region" description="Helical" evidence="7">
    <location>
        <begin position="343"/>
        <end position="363"/>
    </location>
</feature>
<organism evidence="9 10">
    <name type="scientific">Halalkalibacillus sediminis</name>
    <dbReference type="NCBI Taxonomy" id="2018042"/>
    <lineage>
        <taxon>Bacteria</taxon>
        <taxon>Bacillati</taxon>
        <taxon>Bacillota</taxon>
        <taxon>Bacilli</taxon>
        <taxon>Bacillales</taxon>
        <taxon>Bacillaceae</taxon>
        <taxon>Halalkalibacillus</taxon>
    </lineage>
</organism>
<reference evidence="9 10" key="1">
    <citation type="submission" date="2017-06" db="EMBL/GenBank/DDBJ databases">
        <title>the draft geome sequence of Illustriluteabacillus marina B3227.</title>
        <authorList>
            <person name="He R.-H."/>
            <person name="Du Z.-J."/>
        </authorList>
    </citation>
    <scope>NUCLEOTIDE SEQUENCE [LARGE SCALE GENOMIC DNA]</scope>
    <source>
        <strain evidence="9 10">B3227</strain>
    </source>
</reference>
<dbReference type="PANTHER" id="PTHR30294:SF29">
    <property type="entry name" value="MULTIDRUG ABC TRANSPORTER PERMEASE YBHS-RELATED"/>
    <property type="match status" value="1"/>
</dbReference>
<feature type="coiled-coil region" evidence="6">
    <location>
        <begin position="81"/>
        <end position="108"/>
    </location>
</feature>
<keyword evidence="5 7" id="KW-0472">Membrane</keyword>
<accession>A0A2I0QSM7</accession>
<dbReference type="InterPro" id="IPR051449">
    <property type="entry name" value="ABC-2_transporter_component"/>
</dbReference>
<proteinExistence type="predicted"/>
<dbReference type="GO" id="GO:0140359">
    <property type="term" value="F:ABC-type transporter activity"/>
    <property type="evidence" value="ECO:0007669"/>
    <property type="project" value="InterPro"/>
</dbReference>
<dbReference type="Proteomes" id="UP000243524">
    <property type="component" value="Unassembled WGS sequence"/>
</dbReference>
<dbReference type="OrthoDB" id="9768837at2"/>
<keyword evidence="3 7" id="KW-0812">Transmembrane</keyword>
<gene>
    <name evidence="9" type="ORF">CEY16_11275</name>
</gene>
<evidence type="ECO:0000256" key="1">
    <source>
        <dbReference type="ARBA" id="ARBA00004651"/>
    </source>
</evidence>
<feature type="transmembrane region" description="Helical" evidence="7">
    <location>
        <begin position="321"/>
        <end position="337"/>
    </location>
</feature>
<evidence type="ECO:0000256" key="6">
    <source>
        <dbReference type="SAM" id="Coils"/>
    </source>
</evidence>
<dbReference type="PANTHER" id="PTHR30294">
    <property type="entry name" value="MEMBRANE COMPONENT OF ABC TRANSPORTER YHHJ-RELATED"/>
    <property type="match status" value="1"/>
</dbReference>
<evidence type="ECO:0000256" key="3">
    <source>
        <dbReference type="ARBA" id="ARBA00022692"/>
    </source>
</evidence>
<protein>
    <submittedName>
        <fullName evidence="9">ABC transporter permease</fullName>
    </submittedName>
</protein>
<comment type="subcellular location">
    <subcellularLocation>
        <location evidence="1">Cell membrane</location>
        <topology evidence="1">Multi-pass membrane protein</topology>
    </subcellularLocation>
</comment>
<feature type="domain" description="ABC-2 type transporter transmembrane" evidence="8">
    <location>
        <begin position="19"/>
        <end position="392"/>
    </location>
</feature>
<feature type="transmembrane region" description="Helical" evidence="7">
    <location>
        <begin position="21"/>
        <end position="42"/>
    </location>
</feature>
<sequence>MRNSLKVAKWEMRRNMKNKSFIISLFLTPIIFIIFATVPTLLSNMGDDDADARTVYLNDELGVYESVEPVIEQEEFVNWNVIETDEDMAAMQDRLENEEEAVFILLNEQTLEEGNVQVLLGEEVNEGFVNDARFFEQPLRQLQLQRAGLSEEETQVVASPLNFETTKASVQPDDEEVASNDGLPSSPMDFMEQAIPGIFAGIVLFSIVITGMMIFQSASQEKKDKVAEIILSSVTPGELMQGKIIGYFGLGITQVAVWLGFAVPIAMWQLDDVPVLEYLLVPETLLLVAIAILGYLLFASLFVGIGATLEDATTSGNFQSVVLMLPFIPFILIGPILSDPSGIVAQVASFIPFTAPGALLIRLSMLEEWPWLEVGIAIAILLVSIWIFMKLAGKIFKIGILIYGKNATPQEIWKWLRA</sequence>
<evidence type="ECO:0000259" key="8">
    <source>
        <dbReference type="Pfam" id="PF12698"/>
    </source>
</evidence>
<evidence type="ECO:0000256" key="4">
    <source>
        <dbReference type="ARBA" id="ARBA00022989"/>
    </source>
</evidence>
<evidence type="ECO:0000256" key="7">
    <source>
        <dbReference type="SAM" id="Phobius"/>
    </source>
</evidence>
<feature type="transmembrane region" description="Helical" evidence="7">
    <location>
        <begin position="285"/>
        <end position="309"/>
    </location>
</feature>
<keyword evidence="2" id="KW-1003">Cell membrane</keyword>
<dbReference type="AlphaFoldDB" id="A0A2I0QSM7"/>
<feature type="transmembrane region" description="Helical" evidence="7">
    <location>
        <begin position="244"/>
        <end position="265"/>
    </location>
</feature>
<dbReference type="EMBL" id="PJNH01000003">
    <property type="protein sequence ID" value="PKR77308.1"/>
    <property type="molecule type" value="Genomic_DNA"/>
</dbReference>
<evidence type="ECO:0000256" key="2">
    <source>
        <dbReference type="ARBA" id="ARBA00022475"/>
    </source>
</evidence>
<evidence type="ECO:0000313" key="10">
    <source>
        <dbReference type="Proteomes" id="UP000243524"/>
    </source>
</evidence>
<feature type="transmembrane region" description="Helical" evidence="7">
    <location>
        <begin position="194"/>
        <end position="215"/>
    </location>
</feature>
<dbReference type="RefSeq" id="WP_101332136.1">
    <property type="nucleotide sequence ID" value="NZ_PJNH01000003.1"/>
</dbReference>
<name>A0A2I0QSM7_9BACI</name>
<evidence type="ECO:0000256" key="5">
    <source>
        <dbReference type="ARBA" id="ARBA00023136"/>
    </source>
</evidence>